<accession>A2E7B5</accession>
<proteinExistence type="inferred from homology"/>
<comment type="subcellular location">
    <subcellularLocation>
        <location evidence="1">Membrane</location>
        <topology evidence="1">Multi-pass membrane protein</topology>
    </subcellularLocation>
</comment>
<sequence>MNVQEVTQNCIRTAFFGFNVSGGIIPTIIRIASFAVLTSIHAVIKPNSWTQKEYLIFAGSIAFVILIITATLTILTRIFDNSFELSTDSEESISDIETPPGISDVLWKLRNSYPFDEQRASESAFELIQSGFSADEVFTLIEYMNTHKEEPKQSQKKEKGENTSYIRFFGTIKKFPFTREQLSIVFPFPKTFTYIFFVTILAFFQLYLVSFASHHIPAGVYWWYCIISGGSIYSILQPPQDEPYSLTHEESTNGMTRPFFLIIACGFILLFEYFPKWFEPIHLEIFKITIDWYTIKDHGIEIWKYGIYLLPVWLFFVIPPIGSTITWFIESVNRYLFGSCGVVGLFDSFAQLIRCFVVYIICYFIHSKTTFKYHDEVAIIVSHVILNIPISPISHHKILYYFIQQIILTGIVSIASIYCTTRKGYFYVMIIIPVVINLIIPFLTTFTQYFLFIFRFIRIRIQYVEFFFIVIRAFFGVSFIKFCLLSETIPTWIFGFFVCIVLNTSVGSTSVYAFSLLVFCHFYYEMQFSNFVGSFMISYWIGRKLMHMYDITREYIFGRFSSIGSYTEELPEVGYIPYYIVIMLFPFIDRSFSFKTYLWSVITGAPRQLFSFLQPLFHVVVFPSAPRPNIFWDLSPPRNLDVMKTIASHATEHPLEAPVYLSAVRDLVKVLARQIYSGNYGAVDENDIFLMINNKMSLLLHIISLRPNCVQFQVRGLEYNDATTCHQIEIRNLENLSTMANDWQIPAGFLHLKSNWNYVNCDIPLDMYEVSATELVTILNTTNRYTVLTWMRLCIIFFTLKEIELLVNVPQPDENITVSSEQEIEYISGHLEIELSHEMKQQLQVLINDCLEILTKSNGVESNTVIASKVFSSFHGNLSVDDDNFWLSNNQRIFEDVITPSMRLFVLSLVLQQFGFVDEPDVLTDSSIFDHFMDYEESYLVSPAGSNEFAHEFTMSKKQLLTVENCLNTKTVLLFKHSTALWNVYRLNKSSVRSLWSSQAFEQVFMRSLDRERLSIQFNVIDLHNIVNQACNLPIGYPAYVSPVLSSYYTFRA</sequence>
<comment type="similarity">
    <text evidence="2">Belongs to the pecanex family.</text>
</comment>
<feature type="transmembrane region" description="Helical" evidence="6">
    <location>
        <begin position="24"/>
        <end position="44"/>
    </location>
</feature>
<gene>
    <name evidence="8" type="ORF">TVAG_418440</name>
</gene>
<dbReference type="Proteomes" id="UP000001542">
    <property type="component" value="Unassembled WGS sequence"/>
</dbReference>
<evidence type="ECO:0000256" key="2">
    <source>
        <dbReference type="ARBA" id="ARBA00010170"/>
    </source>
</evidence>
<evidence type="ECO:0000256" key="1">
    <source>
        <dbReference type="ARBA" id="ARBA00004141"/>
    </source>
</evidence>
<evidence type="ECO:0000313" key="8">
    <source>
        <dbReference type="EMBL" id="EAY11408.1"/>
    </source>
</evidence>
<keyword evidence="3 6" id="KW-0812">Transmembrane</keyword>
<reference evidence="8" key="2">
    <citation type="journal article" date="2007" name="Science">
        <title>Draft genome sequence of the sexually transmitted pathogen Trichomonas vaginalis.</title>
        <authorList>
            <person name="Carlton J.M."/>
            <person name="Hirt R.P."/>
            <person name="Silva J.C."/>
            <person name="Delcher A.L."/>
            <person name="Schatz M."/>
            <person name="Zhao Q."/>
            <person name="Wortman J.R."/>
            <person name="Bidwell S.L."/>
            <person name="Alsmark U.C.M."/>
            <person name="Besteiro S."/>
            <person name="Sicheritz-Ponten T."/>
            <person name="Noel C.J."/>
            <person name="Dacks J.B."/>
            <person name="Foster P.G."/>
            <person name="Simillion C."/>
            <person name="Van de Peer Y."/>
            <person name="Miranda-Saavedra D."/>
            <person name="Barton G.J."/>
            <person name="Westrop G.D."/>
            <person name="Mueller S."/>
            <person name="Dessi D."/>
            <person name="Fiori P.L."/>
            <person name="Ren Q."/>
            <person name="Paulsen I."/>
            <person name="Zhang H."/>
            <person name="Bastida-Corcuera F.D."/>
            <person name="Simoes-Barbosa A."/>
            <person name="Brown M.T."/>
            <person name="Hayes R.D."/>
            <person name="Mukherjee M."/>
            <person name="Okumura C.Y."/>
            <person name="Schneider R."/>
            <person name="Smith A.J."/>
            <person name="Vanacova S."/>
            <person name="Villalvazo M."/>
            <person name="Haas B.J."/>
            <person name="Pertea M."/>
            <person name="Feldblyum T.V."/>
            <person name="Utterback T.R."/>
            <person name="Shu C.L."/>
            <person name="Osoegawa K."/>
            <person name="de Jong P.J."/>
            <person name="Hrdy I."/>
            <person name="Horvathova L."/>
            <person name="Zubacova Z."/>
            <person name="Dolezal P."/>
            <person name="Malik S.B."/>
            <person name="Logsdon J.M. Jr."/>
            <person name="Henze K."/>
            <person name="Gupta A."/>
            <person name="Wang C.C."/>
            <person name="Dunne R.L."/>
            <person name="Upcroft J.A."/>
            <person name="Upcroft P."/>
            <person name="White O."/>
            <person name="Salzberg S.L."/>
            <person name="Tang P."/>
            <person name="Chiu C.-H."/>
            <person name="Lee Y.-S."/>
            <person name="Embley T.M."/>
            <person name="Coombs G.H."/>
            <person name="Mottram J.C."/>
            <person name="Tachezy J."/>
            <person name="Fraser-Liggett C.M."/>
            <person name="Johnson P.J."/>
        </authorList>
    </citation>
    <scope>NUCLEOTIDE SEQUENCE [LARGE SCALE GENOMIC DNA]</scope>
    <source>
        <strain evidence="8">G3</strain>
    </source>
</reference>
<feature type="transmembrane region" description="Helical" evidence="6">
    <location>
        <begin position="256"/>
        <end position="274"/>
    </location>
</feature>
<dbReference type="KEGG" id="tva:4769363"/>
<feature type="transmembrane region" description="Helical" evidence="6">
    <location>
        <begin position="463"/>
        <end position="480"/>
    </location>
</feature>
<dbReference type="InterPro" id="IPR039797">
    <property type="entry name" value="Pecanex"/>
</dbReference>
<protein>
    <recommendedName>
        <fullName evidence="7">Pecanex C-terminal domain-containing protein</fullName>
    </recommendedName>
</protein>
<feature type="transmembrane region" description="Helical" evidence="6">
    <location>
        <begin position="192"/>
        <end position="212"/>
    </location>
</feature>
<dbReference type="VEuPathDB" id="TrichDB:TVAGG3_0831480"/>
<evidence type="ECO:0000256" key="6">
    <source>
        <dbReference type="SAM" id="Phobius"/>
    </source>
</evidence>
<feature type="transmembrane region" description="Helical" evidence="6">
    <location>
        <begin position="424"/>
        <end position="451"/>
    </location>
</feature>
<dbReference type="InterPro" id="IPR007735">
    <property type="entry name" value="Pecanex_C"/>
</dbReference>
<feature type="transmembrane region" description="Helical" evidence="6">
    <location>
        <begin position="305"/>
        <end position="329"/>
    </location>
</feature>
<feature type="transmembrane region" description="Helical" evidence="6">
    <location>
        <begin position="398"/>
        <end position="418"/>
    </location>
</feature>
<dbReference type="eggNOG" id="KOG3604">
    <property type="taxonomic scope" value="Eukaryota"/>
</dbReference>
<dbReference type="InParanoid" id="A2E7B5"/>
<dbReference type="Pfam" id="PF05041">
    <property type="entry name" value="Pecanex_C"/>
    <property type="match status" value="1"/>
</dbReference>
<dbReference type="RefSeq" id="XP_001323631.1">
    <property type="nucleotide sequence ID" value="XM_001323596.1"/>
</dbReference>
<feature type="transmembrane region" description="Helical" evidence="6">
    <location>
        <begin position="219"/>
        <end position="236"/>
    </location>
</feature>
<keyword evidence="4 6" id="KW-1133">Transmembrane helix</keyword>
<feature type="transmembrane region" description="Helical" evidence="6">
    <location>
        <begin position="492"/>
        <end position="515"/>
    </location>
</feature>
<evidence type="ECO:0000256" key="3">
    <source>
        <dbReference type="ARBA" id="ARBA00022692"/>
    </source>
</evidence>
<evidence type="ECO:0000259" key="7">
    <source>
        <dbReference type="Pfam" id="PF05041"/>
    </source>
</evidence>
<evidence type="ECO:0000313" key="9">
    <source>
        <dbReference type="Proteomes" id="UP000001542"/>
    </source>
</evidence>
<dbReference type="AlphaFoldDB" id="A2E7B5"/>
<dbReference type="PANTHER" id="PTHR12372">
    <property type="entry name" value="PECANEX"/>
    <property type="match status" value="1"/>
</dbReference>
<evidence type="ECO:0000256" key="4">
    <source>
        <dbReference type="ARBA" id="ARBA00022989"/>
    </source>
</evidence>
<dbReference type="EMBL" id="DS113319">
    <property type="protein sequence ID" value="EAY11408.1"/>
    <property type="molecule type" value="Genomic_DNA"/>
</dbReference>
<dbReference type="GO" id="GO:0016020">
    <property type="term" value="C:membrane"/>
    <property type="evidence" value="ECO:0007669"/>
    <property type="project" value="UniProtKB-SubCell"/>
</dbReference>
<feature type="transmembrane region" description="Helical" evidence="6">
    <location>
        <begin position="56"/>
        <end position="79"/>
    </location>
</feature>
<keyword evidence="9" id="KW-1185">Reference proteome</keyword>
<keyword evidence="5 6" id="KW-0472">Membrane</keyword>
<feature type="domain" description="Pecanex C-terminal" evidence="7">
    <location>
        <begin position="839"/>
        <end position="1051"/>
    </location>
</feature>
<reference evidence="8" key="1">
    <citation type="submission" date="2006-10" db="EMBL/GenBank/DDBJ databases">
        <authorList>
            <person name="Amadeo P."/>
            <person name="Zhao Q."/>
            <person name="Wortman J."/>
            <person name="Fraser-Liggett C."/>
            <person name="Carlton J."/>
        </authorList>
    </citation>
    <scope>NUCLEOTIDE SEQUENCE</scope>
    <source>
        <strain evidence="8">G3</strain>
    </source>
</reference>
<organism evidence="8 9">
    <name type="scientific">Trichomonas vaginalis (strain ATCC PRA-98 / G3)</name>
    <dbReference type="NCBI Taxonomy" id="412133"/>
    <lineage>
        <taxon>Eukaryota</taxon>
        <taxon>Metamonada</taxon>
        <taxon>Parabasalia</taxon>
        <taxon>Trichomonadida</taxon>
        <taxon>Trichomonadidae</taxon>
        <taxon>Trichomonas</taxon>
    </lineage>
</organism>
<name>A2E7B5_TRIV3</name>
<dbReference type="PANTHER" id="PTHR12372:SF7">
    <property type="entry name" value="PROTEIN PECANEX"/>
    <property type="match status" value="1"/>
</dbReference>
<dbReference type="VEuPathDB" id="TrichDB:TVAG_418440"/>
<evidence type="ECO:0000256" key="5">
    <source>
        <dbReference type="ARBA" id="ARBA00023136"/>
    </source>
</evidence>
<dbReference type="OrthoDB" id="5979286at2759"/>
<feature type="transmembrane region" description="Helical" evidence="6">
    <location>
        <begin position="335"/>
        <end position="365"/>
    </location>
</feature>